<evidence type="ECO:0000259" key="2">
    <source>
        <dbReference type="Pfam" id="PF05225"/>
    </source>
</evidence>
<evidence type="ECO:0000256" key="1">
    <source>
        <dbReference type="ARBA" id="ARBA00004123"/>
    </source>
</evidence>
<protein>
    <recommendedName>
        <fullName evidence="2">HTH psq-type domain-containing protein</fullName>
    </recommendedName>
</protein>
<dbReference type="InterPro" id="IPR009057">
    <property type="entry name" value="Homeodomain-like_sf"/>
</dbReference>
<comment type="caution">
    <text evidence="3">The sequence shown here is derived from an EMBL/GenBank/DDBJ whole genome shotgun (WGS) entry which is preliminary data.</text>
</comment>
<dbReference type="Proteomes" id="UP001168821">
    <property type="component" value="Unassembled WGS sequence"/>
</dbReference>
<comment type="subcellular location">
    <subcellularLocation>
        <location evidence="1">Nucleus</location>
    </subcellularLocation>
</comment>
<feature type="domain" description="HTH psq-type" evidence="2">
    <location>
        <begin position="15"/>
        <end position="53"/>
    </location>
</feature>
<dbReference type="EMBL" id="JALNTZ010000004">
    <property type="protein sequence ID" value="KAJ3655862.1"/>
    <property type="molecule type" value="Genomic_DNA"/>
</dbReference>
<dbReference type="GO" id="GO:0003677">
    <property type="term" value="F:DNA binding"/>
    <property type="evidence" value="ECO:0007669"/>
    <property type="project" value="InterPro"/>
</dbReference>
<proteinExistence type="predicted"/>
<dbReference type="SUPFAM" id="SSF46689">
    <property type="entry name" value="Homeodomain-like"/>
    <property type="match status" value="1"/>
</dbReference>
<organism evidence="3 4">
    <name type="scientific">Zophobas morio</name>
    <dbReference type="NCBI Taxonomy" id="2755281"/>
    <lineage>
        <taxon>Eukaryota</taxon>
        <taxon>Metazoa</taxon>
        <taxon>Ecdysozoa</taxon>
        <taxon>Arthropoda</taxon>
        <taxon>Hexapoda</taxon>
        <taxon>Insecta</taxon>
        <taxon>Pterygota</taxon>
        <taxon>Neoptera</taxon>
        <taxon>Endopterygota</taxon>
        <taxon>Coleoptera</taxon>
        <taxon>Polyphaga</taxon>
        <taxon>Cucujiformia</taxon>
        <taxon>Tenebrionidae</taxon>
        <taxon>Zophobas</taxon>
    </lineage>
</organism>
<keyword evidence="4" id="KW-1185">Reference proteome</keyword>
<dbReference type="Gene3D" id="1.10.10.60">
    <property type="entry name" value="Homeodomain-like"/>
    <property type="match status" value="1"/>
</dbReference>
<evidence type="ECO:0000313" key="4">
    <source>
        <dbReference type="Proteomes" id="UP001168821"/>
    </source>
</evidence>
<dbReference type="GO" id="GO:0005634">
    <property type="term" value="C:nucleus"/>
    <property type="evidence" value="ECO:0007669"/>
    <property type="project" value="UniProtKB-SubCell"/>
</dbReference>
<dbReference type="InterPro" id="IPR007889">
    <property type="entry name" value="HTH_Psq"/>
</dbReference>
<gene>
    <name evidence="3" type="ORF">Zmor_014971</name>
</gene>
<evidence type="ECO:0000313" key="3">
    <source>
        <dbReference type="EMBL" id="KAJ3655862.1"/>
    </source>
</evidence>
<sequence>MVKKYKRKTNRGEWSEESMKKAVEAVVEGKMGYMLAGKTFSVPQTTLERKVKGARENSPPSSSTNIKVKVSLGPKQPVFTEEEENELCSYILDMETRLYGLTTKDLKALAYNLFYNLIN</sequence>
<dbReference type="AlphaFoldDB" id="A0AA38IFN1"/>
<dbReference type="Pfam" id="PF05225">
    <property type="entry name" value="HTH_psq"/>
    <property type="match status" value="1"/>
</dbReference>
<name>A0AA38IFN1_9CUCU</name>
<accession>A0AA38IFN1</accession>
<reference evidence="3" key="1">
    <citation type="journal article" date="2023" name="G3 (Bethesda)">
        <title>Whole genome assemblies of Zophobas morio and Tenebrio molitor.</title>
        <authorList>
            <person name="Kaur S."/>
            <person name="Stinson S.A."/>
            <person name="diCenzo G.C."/>
        </authorList>
    </citation>
    <scope>NUCLEOTIDE SEQUENCE</scope>
    <source>
        <strain evidence="3">QUZm001</strain>
    </source>
</reference>